<dbReference type="RefSeq" id="WP_173078949.1">
    <property type="nucleotide sequence ID" value="NZ_BAABJB010000017.1"/>
</dbReference>
<reference evidence="6 7" key="2">
    <citation type="submission" date="2020-03" db="EMBL/GenBank/DDBJ databases">
        <authorList>
            <person name="Ichikawa N."/>
            <person name="Kimura A."/>
            <person name="Kitahashi Y."/>
            <person name="Uohara A."/>
        </authorList>
    </citation>
    <scope>NUCLEOTIDE SEQUENCE [LARGE SCALE GENOMIC DNA]</scope>
    <source>
        <strain evidence="6 7">NBRC 108638</strain>
    </source>
</reference>
<dbReference type="PROSITE" id="PS51257">
    <property type="entry name" value="PROKAR_LIPOPROTEIN"/>
    <property type="match status" value="1"/>
</dbReference>
<dbReference type="Gene3D" id="3.40.190.10">
    <property type="entry name" value="Periplasmic binding protein-like II"/>
    <property type="match status" value="1"/>
</dbReference>
<protein>
    <recommendedName>
        <fullName evidence="5">Solute-binding protein family 5 domain-containing protein</fullName>
    </recommendedName>
</protein>
<dbReference type="Proteomes" id="UP000482960">
    <property type="component" value="Unassembled WGS sequence"/>
</dbReference>
<feature type="signal peptide" evidence="4">
    <location>
        <begin position="1"/>
        <end position="21"/>
    </location>
</feature>
<dbReference type="AlphaFoldDB" id="A0A6V8L3Z5"/>
<dbReference type="SUPFAM" id="SSF53850">
    <property type="entry name" value="Periplasmic binding protein-like II"/>
    <property type="match status" value="1"/>
</dbReference>
<dbReference type="InterPro" id="IPR030678">
    <property type="entry name" value="Peptide/Ni-bd"/>
</dbReference>
<keyword evidence="7" id="KW-1185">Reference proteome</keyword>
<evidence type="ECO:0000256" key="3">
    <source>
        <dbReference type="ARBA" id="ARBA00022729"/>
    </source>
</evidence>
<dbReference type="GO" id="GO:0042597">
    <property type="term" value="C:periplasmic space"/>
    <property type="evidence" value="ECO:0007669"/>
    <property type="project" value="UniProtKB-ARBA"/>
</dbReference>
<dbReference type="EMBL" id="BLPG01000001">
    <property type="protein sequence ID" value="GFJ91973.1"/>
    <property type="molecule type" value="Genomic_DNA"/>
</dbReference>
<organism evidence="6 7">
    <name type="scientific">Phytohabitans rumicis</name>
    <dbReference type="NCBI Taxonomy" id="1076125"/>
    <lineage>
        <taxon>Bacteria</taxon>
        <taxon>Bacillati</taxon>
        <taxon>Actinomycetota</taxon>
        <taxon>Actinomycetes</taxon>
        <taxon>Micromonosporales</taxon>
        <taxon>Micromonosporaceae</taxon>
    </lineage>
</organism>
<evidence type="ECO:0000256" key="4">
    <source>
        <dbReference type="SAM" id="SignalP"/>
    </source>
</evidence>
<keyword evidence="2" id="KW-0813">Transport</keyword>
<comment type="caution">
    <text evidence="6">The sequence shown here is derived from an EMBL/GenBank/DDBJ whole genome shotgun (WGS) entry which is preliminary data.</text>
</comment>
<gene>
    <name evidence="6" type="ORF">Prum_056150</name>
</gene>
<dbReference type="GO" id="GO:0043190">
    <property type="term" value="C:ATP-binding cassette (ABC) transporter complex"/>
    <property type="evidence" value="ECO:0007669"/>
    <property type="project" value="InterPro"/>
</dbReference>
<dbReference type="InterPro" id="IPR000914">
    <property type="entry name" value="SBP_5_dom"/>
</dbReference>
<dbReference type="GO" id="GO:0015833">
    <property type="term" value="P:peptide transport"/>
    <property type="evidence" value="ECO:0007669"/>
    <property type="project" value="TreeGrafter"/>
</dbReference>
<dbReference type="CDD" id="cd00995">
    <property type="entry name" value="PBP2_NikA_DppA_OppA_like"/>
    <property type="match status" value="1"/>
</dbReference>
<evidence type="ECO:0000259" key="5">
    <source>
        <dbReference type="Pfam" id="PF00496"/>
    </source>
</evidence>
<evidence type="ECO:0000256" key="1">
    <source>
        <dbReference type="ARBA" id="ARBA00005695"/>
    </source>
</evidence>
<comment type="similarity">
    <text evidence="1">Belongs to the bacterial solute-binding protein 5 family.</text>
</comment>
<sequence>MRHPLLTGGVVAALLATSACSAPPASAPATSNTKPGYVSVVDEKLPSGGTLSLELPLDIAGATGFDPQVADVASSWQLLSLVYETLVTVGADFSVQPALAESWETPTPTTYVFHLREGVKFSNGRAMTADDVVGSLKRLLASQSVWRGQLGPVKDVTKTDDKTVTVTLSEAYTPFLAALANVPAAILPMKEIDDKSVDITKAMLGTGPFKVSAHRQDVSWSFARNDQYWASGKPSLAGVEVTIAPEEAARVASLQNGKASVATLGNVDSRTMLAGASNVEVLTQATTDFYYLMLNTQAPNSKFADPRVRKAINIATSRTRIADIALGGQGKATAVTPVGLPGSCDPAKLPSATASQDEAKKLLAEAGAPDLTFKLSIFATQPAPAVAQVIQQDLQQVGIKVEIEQMDEASWAGKVYGAAPATFDAALSWFAGYADPGMVTKWWNPDVSFFNKGFMKTDAGLSGLIDAANKLPVGGQRDAALAQVCTKVDEDAQMIPLVTRPSTVALRTDAASVSLYAVEGYGNPLRLLSDFRKPAA</sequence>
<dbReference type="PANTHER" id="PTHR30290">
    <property type="entry name" value="PERIPLASMIC BINDING COMPONENT OF ABC TRANSPORTER"/>
    <property type="match status" value="1"/>
</dbReference>
<evidence type="ECO:0000313" key="7">
    <source>
        <dbReference type="Proteomes" id="UP000482960"/>
    </source>
</evidence>
<keyword evidence="3 4" id="KW-0732">Signal</keyword>
<accession>A0A6V8L3Z5</accession>
<evidence type="ECO:0000256" key="2">
    <source>
        <dbReference type="ARBA" id="ARBA00022448"/>
    </source>
</evidence>
<dbReference type="PANTHER" id="PTHR30290:SF9">
    <property type="entry name" value="OLIGOPEPTIDE-BINDING PROTEIN APPA"/>
    <property type="match status" value="1"/>
</dbReference>
<dbReference type="GO" id="GO:1904680">
    <property type="term" value="F:peptide transmembrane transporter activity"/>
    <property type="evidence" value="ECO:0007669"/>
    <property type="project" value="TreeGrafter"/>
</dbReference>
<reference evidence="6 7" key="1">
    <citation type="submission" date="2020-03" db="EMBL/GenBank/DDBJ databases">
        <title>Whole genome shotgun sequence of Phytohabitans rumicis NBRC 108638.</title>
        <authorList>
            <person name="Komaki H."/>
            <person name="Tamura T."/>
        </authorList>
    </citation>
    <scope>NUCLEOTIDE SEQUENCE [LARGE SCALE GENOMIC DNA]</scope>
    <source>
        <strain evidence="6 7">NBRC 108638</strain>
    </source>
</reference>
<feature type="domain" description="Solute-binding protein family 5" evidence="5">
    <location>
        <begin position="95"/>
        <end position="444"/>
    </location>
</feature>
<name>A0A6V8L3Z5_9ACTN</name>
<feature type="chain" id="PRO_5038556004" description="Solute-binding protein family 5 domain-containing protein" evidence="4">
    <location>
        <begin position="22"/>
        <end position="536"/>
    </location>
</feature>
<dbReference type="InterPro" id="IPR039424">
    <property type="entry name" value="SBP_5"/>
</dbReference>
<proteinExistence type="inferred from homology"/>
<dbReference type="Gene3D" id="3.10.105.10">
    <property type="entry name" value="Dipeptide-binding Protein, Domain 3"/>
    <property type="match status" value="1"/>
</dbReference>
<dbReference type="PIRSF" id="PIRSF002741">
    <property type="entry name" value="MppA"/>
    <property type="match status" value="1"/>
</dbReference>
<evidence type="ECO:0000313" key="6">
    <source>
        <dbReference type="EMBL" id="GFJ91973.1"/>
    </source>
</evidence>
<dbReference type="Pfam" id="PF00496">
    <property type="entry name" value="SBP_bac_5"/>
    <property type="match status" value="1"/>
</dbReference>